<evidence type="ECO:0000313" key="1">
    <source>
        <dbReference type="EMBL" id="GAG43080.1"/>
    </source>
</evidence>
<organism evidence="1">
    <name type="scientific">marine sediment metagenome</name>
    <dbReference type="NCBI Taxonomy" id="412755"/>
    <lineage>
        <taxon>unclassified sequences</taxon>
        <taxon>metagenomes</taxon>
        <taxon>ecological metagenomes</taxon>
    </lineage>
</organism>
<sequence>MTGDIDLEKLNISVPTKFVDGKPVSYNSKSIAKIIDGGDWFELVTLEQWITKQFLDHVEWDIRKEIDDSSVGRALLVFQILGIEPTECTYDM</sequence>
<proteinExistence type="predicted"/>
<comment type="caution">
    <text evidence="1">The sequence shown here is derived from an EMBL/GenBank/DDBJ whole genome shotgun (WGS) entry which is preliminary data.</text>
</comment>
<accession>X0XIU2</accession>
<dbReference type="EMBL" id="BARS01055137">
    <property type="protein sequence ID" value="GAG43080.1"/>
    <property type="molecule type" value="Genomic_DNA"/>
</dbReference>
<reference evidence="1" key="1">
    <citation type="journal article" date="2014" name="Front. Microbiol.">
        <title>High frequency of phylogenetically diverse reductive dehalogenase-homologous genes in deep subseafloor sedimentary metagenomes.</title>
        <authorList>
            <person name="Kawai M."/>
            <person name="Futagami T."/>
            <person name="Toyoda A."/>
            <person name="Takaki Y."/>
            <person name="Nishi S."/>
            <person name="Hori S."/>
            <person name="Arai W."/>
            <person name="Tsubouchi T."/>
            <person name="Morono Y."/>
            <person name="Uchiyama I."/>
            <person name="Ito T."/>
            <person name="Fujiyama A."/>
            <person name="Inagaki F."/>
            <person name="Takami H."/>
        </authorList>
    </citation>
    <scope>NUCLEOTIDE SEQUENCE</scope>
    <source>
        <strain evidence="1">Expedition CK06-06</strain>
    </source>
</reference>
<name>X0XIU2_9ZZZZ</name>
<dbReference type="AlphaFoldDB" id="X0XIU2"/>
<protein>
    <submittedName>
        <fullName evidence="1">Uncharacterized protein</fullName>
    </submittedName>
</protein>
<gene>
    <name evidence="1" type="ORF">S01H1_81473</name>
</gene>